<protein>
    <submittedName>
        <fullName evidence="2">Uncharacterized protein</fullName>
    </submittedName>
</protein>
<organism evidence="2 3">
    <name type="scientific">Pleurostoma richardsiae</name>
    <dbReference type="NCBI Taxonomy" id="41990"/>
    <lineage>
        <taxon>Eukaryota</taxon>
        <taxon>Fungi</taxon>
        <taxon>Dikarya</taxon>
        <taxon>Ascomycota</taxon>
        <taxon>Pezizomycotina</taxon>
        <taxon>Sordariomycetes</taxon>
        <taxon>Sordariomycetidae</taxon>
        <taxon>Calosphaeriales</taxon>
        <taxon>Pleurostomataceae</taxon>
        <taxon>Pleurostoma</taxon>
    </lineage>
</organism>
<accession>A0AA38SFA4</accession>
<feature type="chain" id="PRO_5041257605" evidence="1">
    <location>
        <begin position="20"/>
        <end position="196"/>
    </location>
</feature>
<proteinExistence type="predicted"/>
<gene>
    <name evidence="2" type="ORF">NKR23_g44</name>
</gene>
<evidence type="ECO:0000256" key="1">
    <source>
        <dbReference type="SAM" id="SignalP"/>
    </source>
</evidence>
<dbReference type="EMBL" id="JANBVO010000001">
    <property type="protein sequence ID" value="KAJ9157437.1"/>
    <property type="molecule type" value="Genomic_DNA"/>
</dbReference>
<name>A0AA38SFA4_9PEZI</name>
<feature type="signal peptide" evidence="1">
    <location>
        <begin position="1"/>
        <end position="19"/>
    </location>
</feature>
<sequence>MRLSTGLLSLGTLASSIVGSPVSSRDDLTVYQLKLVSATSSLNGQYLSSNASTIGVFRTSGPVQVYTVPSAKQDTVELHTYPIGIVDHALGLVGAGGLLQLTDVANPARANETLPAGTTCDYKSFSLEEARGPVTSAPAAAAGKGTRLGYQGAKGSWIAFPGAKSSWKVNFYNGQAIVPQDYMHVDIELEEATPDA</sequence>
<reference evidence="2" key="1">
    <citation type="submission" date="2022-07" db="EMBL/GenBank/DDBJ databases">
        <title>Fungi with potential for degradation of polypropylene.</title>
        <authorList>
            <person name="Gostincar C."/>
        </authorList>
    </citation>
    <scope>NUCLEOTIDE SEQUENCE</scope>
    <source>
        <strain evidence="2">EXF-13308</strain>
    </source>
</reference>
<evidence type="ECO:0000313" key="2">
    <source>
        <dbReference type="EMBL" id="KAJ9157437.1"/>
    </source>
</evidence>
<comment type="caution">
    <text evidence="2">The sequence shown here is derived from an EMBL/GenBank/DDBJ whole genome shotgun (WGS) entry which is preliminary data.</text>
</comment>
<dbReference type="Proteomes" id="UP001174694">
    <property type="component" value="Unassembled WGS sequence"/>
</dbReference>
<keyword evidence="3" id="KW-1185">Reference proteome</keyword>
<dbReference type="AlphaFoldDB" id="A0AA38SFA4"/>
<evidence type="ECO:0000313" key="3">
    <source>
        <dbReference type="Proteomes" id="UP001174694"/>
    </source>
</evidence>
<keyword evidence="1" id="KW-0732">Signal</keyword>